<evidence type="ECO:0000256" key="4">
    <source>
        <dbReference type="SAM" id="MobiDB-lite"/>
    </source>
</evidence>
<dbReference type="Pfam" id="PF04352">
    <property type="entry name" value="ProQ"/>
    <property type="match status" value="1"/>
</dbReference>
<dbReference type="SMART" id="SM00945">
    <property type="entry name" value="ProQ"/>
    <property type="match status" value="1"/>
</dbReference>
<dbReference type="InterPro" id="IPR016103">
    <property type="entry name" value="ProQ/FinO"/>
</dbReference>
<evidence type="ECO:0000313" key="7">
    <source>
        <dbReference type="Proteomes" id="UP000598032"/>
    </source>
</evidence>
<keyword evidence="7" id="KW-1185">Reference proteome</keyword>
<dbReference type="InterPro" id="IPR036442">
    <property type="entry name" value="ProQ/FinO_sf"/>
</dbReference>
<evidence type="ECO:0000256" key="1">
    <source>
        <dbReference type="ARBA" id="ARBA00022490"/>
    </source>
</evidence>
<dbReference type="InterPro" id="IPR023529">
    <property type="entry name" value="ProQ"/>
</dbReference>
<dbReference type="Proteomes" id="UP000598032">
    <property type="component" value="Unassembled WGS sequence"/>
</dbReference>
<keyword evidence="1" id="KW-0963">Cytoplasm</keyword>
<evidence type="ECO:0000313" key="6">
    <source>
        <dbReference type="EMBL" id="CAD6512410.1"/>
    </source>
</evidence>
<feature type="domain" description="ProQ/FinO" evidence="5">
    <location>
        <begin position="152"/>
        <end position="266"/>
    </location>
</feature>
<organism evidence="6 7">
    <name type="scientific">Paraburkholderia metrosideri</name>
    <dbReference type="NCBI Taxonomy" id="580937"/>
    <lineage>
        <taxon>Bacteria</taxon>
        <taxon>Pseudomonadati</taxon>
        <taxon>Pseudomonadota</taxon>
        <taxon>Betaproteobacteria</taxon>
        <taxon>Burkholderiales</taxon>
        <taxon>Burkholderiaceae</taxon>
        <taxon>Paraburkholderia</taxon>
    </lineage>
</organism>
<proteinExistence type="predicted"/>
<evidence type="ECO:0000256" key="3">
    <source>
        <dbReference type="ARBA" id="ARBA00023186"/>
    </source>
</evidence>
<feature type="compositionally biased region" description="Low complexity" evidence="4">
    <location>
        <begin position="272"/>
        <end position="294"/>
    </location>
</feature>
<dbReference type="EMBL" id="CAJHCP010000001">
    <property type="protein sequence ID" value="CAD6512410.1"/>
    <property type="molecule type" value="Genomic_DNA"/>
</dbReference>
<comment type="caution">
    <text evidence="6">The sequence shown here is derived from an EMBL/GenBank/DDBJ whole genome shotgun (WGS) entry which is preliminary data.</text>
</comment>
<dbReference type="PANTHER" id="PTHR38106:SF1">
    <property type="entry name" value="RNA CHAPERONE PROQ"/>
    <property type="match status" value="1"/>
</dbReference>
<keyword evidence="2" id="KW-0694">RNA-binding</keyword>
<accession>A0ABN7HER6</accession>
<gene>
    <name evidence="6" type="primary">proQ</name>
    <name evidence="6" type="ORF">LMG28140_00564</name>
</gene>
<dbReference type="SUPFAM" id="SSF48657">
    <property type="entry name" value="FinO-like"/>
    <property type="match status" value="1"/>
</dbReference>
<evidence type="ECO:0000259" key="5">
    <source>
        <dbReference type="SMART" id="SM00945"/>
    </source>
</evidence>
<reference evidence="6 7" key="1">
    <citation type="submission" date="2020-10" db="EMBL/GenBank/DDBJ databases">
        <authorList>
            <person name="Peeters C."/>
        </authorList>
    </citation>
    <scope>NUCLEOTIDE SEQUENCE [LARGE SCALE GENOMIC DNA]</scope>
    <source>
        <strain evidence="6 7">LMG 28140</strain>
    </source>
</reference>
<evidence type="ECO:0000256" key="2">
    <source>
        <dbReference type="ARBA" id="ARBA00022884"/>
    </source>
</evidence>
<dbReference type="PANTHER" id="PTHR38106">
    <property type="entry name" value="RNA CHAPERONE PROQ"/>
    <property type="match status" value="1"/>
</dbReference>
<protein>
    <submittedName>
        <fullName evidence="6">RNA chaperone ProQ</fullName>
    </submittedName>
</protein>
<feature type="compositionally biased region" description="Low complexity" evidence="4">
    <location>
        <begin position="94"/>
        <end position="126"/>
    </location>
</feature>
<keyword evidence="3" id="KW-0143">Chaperone</keyword>
<sequence>MISDAVKIIGSYHFAVDQSTIQTPETTKTPQKSYSFSNMAMSRHSAWQRCHKCVCARCYNLVFLNRLCAMGFEQLAELKKQLAAARAEAAPAAKTGAKPASKHASNAASNPASKPGAKAASQPGARPARKPAHPRRDANPAAVDAKPAVEAKPVDPVVKSIGRLQKRFPIAFPKNPAPKLPLKVGIFEDLVVHAKDLSLSEAELRDAIKTWCRGSRYWKSLVEGAARVDLTGAEAGQVTAQEAAGAQRLQAHRANRSAAKTAAATATAAQAADTADAAAPAEPAAAEPVSAPQAGSPDAPVSNEATAAPASPTDTPPAQPEA</sequence>
<name>A0ABN7HER6_9BURK</name>
<feature type="region of interest" description="Disordered" evidence="4">
    <location>
        <begin position="272"/>
        <end position="322"/>
    </location>
</feature>
<dbReference type="Gene3D" id="1.10.1710.10">
    <property type="entry name" value="ProQ/FinO domain"/>
    <property type="match status" value="1"/>
</dbReference>
<feature type="region of interest" description="Disordered" evidence="4">
    <location>
        <begin position="94"/>
        <end position="148"/>
    </location>
</feature>